<evidence type="ECO:0000313" key="2">
    <source>
        <dbReference type="Proteomes" id="UP000659698"/>
    </source>
</evidence>
<evidence type="ECO:0008006" key="3">
    <source>
        <dbReference type="Google" id="ProtNLM"/>
    </source>
</evidence>
<protein>
    <recommendedName>
        <fullName evidence="3">Lipoprotein</fullName>
    </recommendedName>
</protein>
<dbReference type="Proteomes" id="UP000659698">
    <property type="component" value="Unassembled WGS sequence"/>
</dbReference>
<gene>
    <name evidence="1" type="ORF">H7U12_06855</name>
</gene>
<accession>A0ABR6VQG0</accession>
<evidence type="ECO:0000313" key="1">
    <source>
        <dbReference type="EMBL" id="MBC3539395.1"/>
    </source>
</evidence>
<proteinExistence type="predicted"/>
<keyword evidence="2" id="KW-1185">Reference proteome</keyword>
<sequence length="218" mass="24450">MNNYFQKVTLTAILSLVALCISCEPRKQKDVAIEKSTVLKPISTDSTQQNRQGTSDTIYSSETVKILGDTTSAKHKIDYAYVKFEPFIGFSDFKVDAVYEGKHVPLDYKSNPIAKEFKTIITETYNKEGVNFGGHYTFVKWGCGSACQSSAIVDVRTGKVYEGPGAAQGYSFEKDSRMLLVNPPEDNGFFADCAYCHPEIYIWNEQTKAFEQRLPILD</sequence>
<name>A0ABR6VQG0_9BACT</name>
<dbReference type="RefSeq" id="WP_186634996.1">
    <property type="nucleotide sequence ID" value="NZ_JACOAF010000020.1"/>
</dbReference>
<comment type="caution">
    <text evidence="1">The sequence shown here is derived from an EMBL/GenBank/DDBJ whole genome shotgun (WGS) entry which is preliminary data.</text>
</comment>
<reference evidence="1 2" key="1">
    <citation type="journal article" date="2019" name="Int. J. Syst. Evol. Microbiol.">
        <title>Rufibacter sediminis sp. nov., isolated from freshwater lake sediment.</title>
        <authorList>
            <person name="Qu J.H."/>
            <person name="Zhang L.J."/>
            <person name="Fu Y.H."/>
            <person name="Li H.F."/>
        </authorList>
    </citation>
    <scope>NUCLEOTIDE SEQUENCE [LARGE SCALE GENOMIC DNA]</scope>
    <source>
        <strain evidence="1 2">H-1</strain>
    </source>
</reference>
<dbReference type="EMBL" id="JACOAF010000020">
    <property type="protein sequence ID" value="MBC3539395.1"/>
    <property type="molecule type" value="Genomic_DNA"/>
</dbReference>
<organism evidence="1 2">
    <name type="scientific">Rufibacter sediminis</name>
    <dbReference type="NCBI Taxonomy" id="2762756"/>
    <lineage>
        <taxon>Bacteria</taxon>
        <taxon>Pseudomonadati</taxon>
        <taxon>Bacteroidota</taxon>
        <taxon>Cytophagia</taxon>
        <taxon>Cytophagales</taxon>
        <taxon>Hymenobacteraceae</taxon>
        <taxon>Rufibacter</taxon>
    </lineage>
</organism>